<evidence type="ECO:0000313" key="2">
    <source>
        <dbReference type="Proteomes" id="UP000316621"/>
    </source>
</evidence>
<name>A0A4Y7JE08_PAPSO</name>
<gene>
    <name evidence="1" type="ORF">C5167_005270</name>
</gene>
<sequence length="61" mass="6921">MQFATISVWVSSKVTNENNGILQEVVLMQVLDFEIGASNVTDVFFEDFLTRLRGLLRVESL</sequence>
<dbReference type="Proteomes" id="UP000316621">
    <property type="component" value="Chromosome 4"/>
</dbReference>
<evidence type="ECO:0000313" key="1">
    <source>
        <dbReference type="EMBL" id="RZC57979.1"/>
    </source>
</evidence>
<reference evidence="1 2" key="1">
    <citation type="journal article" date="2018" name="Science">
        <title>The opium poppy genome and morphinan production.</title>
        <authorList>
            <person name="Guo L."/>
            <person name="Winzer T."/>
            <person name="Yang X."/>
            <person name="Li Y."/>
            <person name="Ning Z."/>
            <person name="He Z."/>
            <person name="Teodor R."/>
            <person name="Lu Y."/>
            <person name="Bowser T.A."/>
            <person name="Graham I.A."/>
            <person name="Ye K."/>
        </authorList>
    </citation>
    <scope>NUCLEOTIDE SEQUENCE [LARGE SCALE GENOMIC DNA]</scope>
    <source>
        <strain evidence="2">cv. HN1</strain>
        <tissue evidence="1">Leaves</tissue>
    </source>
</reference>
<proteinExistence type="predicted"/>
<evidence type="ECO:0008006" key="3">
    <source>
        <dbReference type="Google" id="ProtNLM"/>
    </source>
</evidence>
<dbReference type="EMBL" id="CM010718">
    <property type="protein sequence ID" value="RZC57979.1"/>
    <property type="molecule type" value="Genomic_DNA"/>
</dbReference>
<dbReference type="AlphaFoldDB" id="A0A4Y7JE08"/>
<keyword evidence="2" id="KW-1185">Reference proteome</keyword>
<accession>A0A4Y7JE08</accession>
<organism evidence="1 2">
    <name type="scientific">Papaver somniferum</name>
    <name type="common">Opium poppy</name>
    <dbReference type="NCBI Taxonomy" id="3469"/>
    <lineage>
        <taxon>Eukaryota</taxon>
        <taxon>Viridiplantae</taxon>
        <taxon>Streptophyta</taxon>
        <taxon>Embryophyta</taxon>
        <taxon>Tracheophyta</taxon>
        <taxon>Spermatophyta</taxon>
        <taxon>Magnoliopsida</taxon>
        <taxon>Ranunculales</taxon>
        <taxon>Papaveraceae</taxon>
        <taxon>Papaveroideae</taxon>
        <taxon>Papaver</taxon>
    </lineage>
</organism>
<dbReference type="Gramene" id="RZC57979">
    <property type="protein sequence ID" value="RZC57979"/>
    <property type="gene ID" value="C5167_005270"/>
</dbReference>
<protein>
    <recommendedName>
        <fullName evidence="3">Cyclin N-terminal domain-containing protein</fullName>
    </recommendedName>
</protein>